<accession>A0A8X6GVY8</accession>
<organism evidence="1 2">
    <name type="scientific">Trichonephila clavata</name>
    <name type="common">Joro spider</name>
    <name type="synonym">Nephila clavata</name>
    <dbReference type="NCBI Taxonomy" id="2740835"/>
    <lineage>
        <taxon>Eukaryota</taxon>
        <taxon>Metazoa</taxon>
        <taxon>Ecdysozoa</taxon>
        <taxon>Arthropoda</taxon>
        <taxon>Chelicerata</taxon>
        <taxon>Arachnida</taxon>
        <taxon>Araneae</taxon>
        <taxon>Araneomorphae</taxon>
        <taxon>Entelegynae</taxon>
        <taxon>Araneoidea</taxon>
        <taxon>Nephilidae</taxon>
        <taxon>Trichonephila</taxon>
    </lineage>
</organism>
<comment type="caution">
    <text evidence="1">The sequence shown here is derived from an EMBL/GenBank/DDBJ whole genome shotgun (WGS) entry which is preliminary data.</text>
</comment>
<evidence type="ECO:0000313" key="2">
    <source>
        <dbReference type="Proteomes" id="UP000887116"/>
    </source>
</evidence>
<gene>
    <name evidence="1" type="ORF">TNCT_35981</name>
</gene>
<dbReference type="EMBL" id="BMAO01026643">
    <property type="protein sequence ID" value="GFR11234.1"/>
    <property type="molecule type" value="Genomic_DNA"/>
</dbReference>
<evidence type="ECO:0000313" key="1">
    <source>
        <dbReference type="EMBL" id="GFR11234.1"/>
    </source>
</evidence>
<reference evidence="1" key="1">
    <citation type="submission" date="2020-07" db="EMBL/GenBank/DDBJ databases">
        <title>Multicomponent nature underlies the extraordinary mechanical properties of spider dragline silk.</title>
        <authorList>
            <person name="Kono N."/>
            <person name="Nakamura H."/>
            <person name="Mori M."/>
            <person name="Yoshida Y."/>
            <person name="Ohtoshi R."/>
            <person name="Malay A.D."/>
            <person name="Moran D.A.P."/>
            <person name="Tomita M."/>
            <person name="Numata K."/>
            <person name="Arakawa K."/>
        </authorList>
    </citation>
    <scope>NUCLEOTIDE SEQUENCE</scope>
</reference>
<name>A0A8X6GVY8_TRICU</name>
<proteinExistence type="predicted"/>
<dbReference type="Proteomes" id="UP000887116">
    <property type="component" value="Unassembled WGS sequence"/>
</dbReference>
<sequence length="68" mass="7237">MVHGCYSDSFHATISVGLPNVPQTTSRREFEIQALVSSIAINSETSVSTPSSVASRRISDIIQNGKTG</sequence>
<keyword evidence="2" id="KW-1185">Reference proteome</keyword>
<protein>
    <submittedName>
        <fullName evidence="1">Uncharacterized protein</fullName>
    </submittedName>
</protein>
<dbReference type="AlphaFoldDB" id="A0A8X6GVY8"/>